<feature type="transmembrane region" description="Helical" evidence="6">
    <location>
        <begin position="164"/>
        <end position="184"/>
    </location>
</feature>
<dbReference type="InterPro" id="IPR000175">
    <property type="entry name" value="Na/ntran_symport"/>
</dbReference>
<keyword evidence="4 6" id="KW-1133">Transmembrane helix</keyword>
<keyword evidence="2" id="KW-0813">Transport</keyword>
<feature type="transmembrane region" description="Helical" evidence="6">
    <location>
        <begin position="411"/>
        <end position="433"/>
    </location>
</feature>
<proteinExistence type="predicted"/>
<organism evidence="7 8">
    <name type="scientific">Parahaliea aestuarii</name>
    <dbReference type="NCBI Taxonomy" id="1852021"/>
    <lineage>
        <taxon>Bacteria</taxon>
        <taxon>Pseudomonadati</taxon>
        <taxon>Pseudomonadota</taxon>
        <taxon>Gammaproteobacteria</taxon>
        <taxon>Cellvibrionales</taxon>
        <taxon>Halieaceae</taxon>
        <taxon>Parahaliea</taxon>
    </lineage>
</organism>
<feature type="transmembrane region" description="Helical" evidence="6">
    <location>
        <begin position="333"/>
        <end position="352"/>
    </location>
</feature>
<keyword evidence="8" id="KW-1185">Reference proteome</keyword>
<dbReference type="OrthoDB" id="9762833at2"/>
<evidence type="ECO:0000256" key="5">
    <source>
        <dbReference type="ARBA" id="ARBA00023136"/>
    </source>
</evidence>
<feature type="transmembrane region" description="Helical" evidence="6">
    <location>
        <begin position="35"/>
        <end position="57"/>
    </location>
</feature>
<feature type="transmembrane region" description="Helical" evidence="6">
    <location>
        <begin position="372"/>
        <end position="390"/>
    </location>
</feature>
<dbReference type="GO" id="GO:0016020">
    <property type="term" value="C:membrane"/>
    <property type="evidence" value="ECO:0007669"/>
    <property type="project" value="UniProtKB-SubCell"/>
</dbReference>
<dbReference type="Proteomes" id="UP000321933">
    <property type="component" value="Unassembled WGS sequence"/>
</dbReference>
<evidence type="ECO:0000313" key="8">
    <source>
        <dbReference type="Proteomes" id="UP000321933"/>
    </source>
</evidence>
<evidence type="ECO:0000256" key="3">
    <source>
        <dbReference type="ARBA" id="ARBA00022692"/>
    </source>
</evidence>
<dbReference type="InterPro" id="IPR037272">
    <property type="entry name" value="SNS_sf"/>
</dbReference>
<evidence type="ECO:0000256" key="2">
    <source>
        <dbReference type="ARBA" id="ARBA00022448"/>
    </source>
</evidence>
<comment type="caution">
    <text evidence="7">The sequence shown here is derived from an EMBL/GenBank/DDBJ whole genome shotgun (WGS) entry which is preliminary data.</text>
</comment>
<evidence type="ECO:0000256" key="1">
    <source>
        <dbReference type="ARBA" id="ARBA00004141"/>
    </source>
</evidence>
<dbReference type="SUPFAM" id="SSF161070">
    <property type="entry name" value="SNF-like"/>
    <property type="match status" value="1"/>
</dbReference>
<dbReference type="Pfam" id="PF00209">
    <property type="entry name" value="SNF"/>
    <property type="match status" value="2"/>
</dbReference>
<dbReference type="NCBIfam" id="NF037979">
    <property type="entry name" value="Na_transp"/>
    <property type="match status" value="1"/>
</dbReference>
<accession>A0A5C8ZNS1</accession>
<feature type="transmembrane region" description="Helical" evidence="6">
    <location>
        <begin position="244"/>
        <end position="267"/>
    </location>
</feature>
<dbReference type="PANTHER" id="PTHR42948">
    <property type="entry name" value="TRANSPORTER"/>
    <property type="match status" value="1"/>
</dbReference>
<feature type="transmembrane region" description="Helical" evidence="6">
    <location>
        <begin position="139"/>
        <end position="157"/>
    </location>
</feature>
<dbReference type="EMBL" id="VRYZ01000007">
    <property type="protein sequence ID" value="TXS90166.1"/>
    <property type="molecule type" value="Genomic_DNA"/>
</dbReference>
<comment type="subcellular location">
    <subcellularLocation>
        <location evidence="1">Membrane</location>
        <topology evidence="1">Multi-pass membrane protein</topology>
    </subcellularLocation>
</comment>
<evidence type="ECO:0000313" key="7">
    <source>
        <dbReference type="EMBL" id="TXS90166.1"/>
    </source>
</evidence>
<reference evidence="7 8" key="1">
    <citation type="submission" date="2019-08" db="EMBL/GenBank/DDBJ databases">
        <title>Parahaliea maris sp. nov., isolated from the surface seawater.</title>
        <authorList>
            <person name="Liu Y."/>
        </authorList>
    </citation>
    <scope>NUCLEOTIDE SEQUENCE [LARGE SCALE GENOMIC DNA]</scope>
    <source>
        <strain evidence="7 8">S2-26</strain>
    </source>
</reference>
<keyword evidence="3 6" id="KW-0812">Transmembrane</keyword>
<feature type="transmembrane region" description="Helical" evidence="6">
    <location>
        <begin position="78"/>
        <end position="99"/>
    </location>
</feature>
<feature type="transmembrane region" description="Helical" evidence="6">
    <location>
        <begin position="296"/>
        <end position="321"/>
    </location>
</feature>
<dbReference type="AlphaFoldDB" id="A0A5C8ZNS1"/>
<protein>
    <submittedName>
        <fullName evidence="7">Sodium-dependent transporter</fullName>
    </submittedName>
</protein>
<dbReference type="PROSITE" id="PS50267">
    <property type="entry name" value="NA_NEUROTRAN_SYMP_3"/>
    <property type="match status" value="1"/>
</dbReference>
<feature type="transmembrane region" description="Helical" evidence="6">
    <location>
        <begin position="212"/>
        <end position="232"/>
    </location>
</feature>
<name>A0A5C8ZNS1_9GAMM</name>
<evidence type="ECO:0000256" key="4">
    <source>
        <dbReference type="ARBA" id="ARBA00022989"/>
    </source>
</evidence>
<sequence length="440" mass="46986">MTFVLALAAFAVGLGNLWRFSYLTGEHGGGAFVLLYLLCLFVLAVPVLIAEVALGNYSRAGPLQALRDSADRSLRSRHWVWVGVLASVSALLLLAYYVVVAGWALAFASSIHDGAFSSASLVNVGEYFEQLLLDLPAQLYWQAVFLLTVMLVVGCGLRRGLGLAPWLLLPGLIALLGVLVRYAMAEGDLSAAREFLFSAQLLDFNLHSLRAALGQAFYTLGIGLAVGIVYGASAPERIPVGRSVIAIALFDSLISIAAGLAIFPVLFAHNLAPTAGPGLLFVAVPYAFGNATGGELFGALFFLMVVVAALGAAIALLEVVVQALRSCLPLRRGAAVLAAGGLCASLVVLLSVSLADNPARPDGLFVQLDRLLGEWLLPLNALLLCLFAGWRMRRELLRACLYREQDGFFSLWYGLLRYIAPPAIALVLLTAAWSRWWPAS</sequence>
<dbReference type="PRINTS" id="PR00176">
    <property type="entry name" value="NANEUSMPORT"/>
</dbReference>
<keyword evidence="5 6" id="KW-0472">Membrane</keyword>
<evidence type="ECO:0000256" key="6">
    <source>
        <dbReference type="SAM" id="Phobius"/>
    </source>
</evidence>
<dbReference type="PANTHER" id="PTHR42948:SF1">
    <property type="entry name" value="TRANSPORTER"/>
    <property type="match status" value="1"/>
</dbReference>
<gene>
    <name evidence="7" type="ORF">FVW59_16225</name>
</gene>